<organism evidence="2 3">
    <name type="scientific">Cudoniella acicularis</name>
    <dbReference type="NCBI Taxonomy" id="354080"/>
    <lineage>
        <taxon>Eukaryota</taxon>
        <taxon>Fungi</taxon>
        <taxon>Dikarya</taxon>
        <taxon>Ascomycota</taxon>
        <taxon>Pezizomycotina</taxon>
        <taxon>Leotiomycetes</taxon>
        <taxon>Helotiales</taxon>
        <taxon>Tricladiaceae</taxon>
        <taxon>Cudoniella</taxon>
    </lineage>
</organism>
<evidence type="ECO:0000313" key="3">
    <source>
        <dbReference type="Proteomes" id="UP000566819"/>
    </source>
</evidence>
<gene>
    <name evidence="2" type="ORF">G7Y89_g15448</name>
</gene>
<feature type="chain" id="PRO_5034575855" description="Phosphatidic acid phosphatase type 2/haloperoxidase domain-containing protein" evidence="1">
    <location>
        <begin position="19"/>
        <end position="417"/>
    </location>
</feature>
<dbReference type="PANTHER" id="PTHR34599">
    <property type="entry name" value="PEROXIDASE-RELATED"/>
    <property type="match status" value="1"/>
</dbReference>
<dbReference type="OrthoDB" id="9997027at2759"/>
<protein>
    <recommendedName>
        <fullName evidence="4">Phosphatidic acid phosphatase type 2/haloperoxidase domain-containing protein</fullName>
    </recommendedName>
</protein>
<keyword evidence="3" id="KW-1185">Reference proteome</keyword>
<dbReference type="InterPro" id="IPR052559">
    <property type="entry name" value="V-haloperoxidase"/>
</dbReference>
<dbReference type="AlphaFoldDB" id="A0A8H4VMM9"/>
<dbReference type="Gene3D" id="1.10.606.20">
    <property type="match status" value="1"/>
</dbReference>
<comment type="caution">
    <text evidence="2">The sequence shown here is derived from an EMBL/GenBank/DDBJ whole genome shotgun (WGS) entry which is preliminary data.</text>
</comment>
<dbReference type="InterPro" id="IPR036938">
    <property type="entry name" value="PAP2/HPO_sf"/>
</dbReference>
<keyword evidence="1" id="KW-0732">Signal</keyword>
<dbReference type="SUPFAM" id="SSF48317">
    <property type="entry name" value="Acid phosphatase/Vanadium-dependent haloperoxidase"/>
    <property type="match status" value="1"/>
</dbReference>
<accession>A0A8H4VMM9</accession>
<proteinExistence type="predicted"/>
<evidence type="ECO:0000256" key="1">
    <source>
        <dbReference type="SAM" id="SignalP"/>
    </source>
</evidence>
<feature type="signal peptide" evidence="1">
    <location>
        <begin position="1"/>
        <end position="18"/>
    </location>
</feature>
<name>A0A8H4VMM9_9HELO</name>
<dbReference type="EMBL" id="JAAMPI010002412">
    <property type="protein sequence ID" value="KAF4613439.1"/>
    <property type="molecule type" value="Genomic_DNA"/>
</dbReference>
<dbReference type="CDD" id="cd03398">
    <property type="entry name" value="PAP2_haloperoxidase"/>
    <property type="match status" value="1"/>
</dbReference>
<dbReference type="Proteomes" id="UP000566819">
    <property type="component" value="Unassembled WGS sequence"/>
</dbReference>
<reference evidence="2 3" key="1">
    <citation type="submission" date="2020-03" db="EMBL/GenBank/DDBJ databases">
        <title>Draft Genome Sequence of Cudoniella acicularis.</title>
        <authorList>
            <person name="Buettner E."/>
            <person name="Kellner H."/>
        </authorList>
    </citation>
    <scope>NUCLEOTIDE SEQUENCE [LARGE SCALE GENOMIC DNA]</scope>
    <source>
        <strain evidence="2 3">DSM 108380</strain>
    </source>
</reference>
<evidence type="ECO:0008006" key="4">
    <source>
        <dbReference type="Google" id="ProtNLM"/>
    </source>
</evidence>
<dbReference type="PANTHER" id="PTHR34599:SF1">
    <property type="entry name" value="PHOSPHATIDIC ACID PHOSPHATASE TYPE 2_HALOPEROXIDASE DOMAIN-CONTAINING PROTEIN"/>
    <property type="match status" value="1"/>
</dbReference>
<evidence type="ECO:0000313" key="2">
    <source>
        <dbReference type="EMBL" id="KAF4613439.1"/>
    </source>
</evidence>
<sequence length="417" mass="45298">MKYSSILTILSGTLASAAYPGDIVQYWVDQSAILVNGTVIGGLQSPPSGWFEAIVQGAVYLSADQSHNESLAFQQLAVSHAAHNTLIWAFHATQLYSTINSKLRAILPAIGLDPTSTSGLKAVEIGRQASRKVVTARADDGINNFVDYVQQPALPGVYQATPGGQPIPDTPQAQFIWPFAGIGDIKRFRAPPPPSVNSSEYEGFLNYVKAQGMRRSAVRTAHDTETAYFWKESQPIMSNRLATAIIGNSLATDVRASAKIYAQLNYALSNAAIATWDSKYFYNAWRPVTAIRHPTIFLASGTSVTNTTWEPLLIPTPNHQDYLSTHAAFAGAAAAVLRAYNNGSDVVDVTISSNVTLDNVGVVSRRVISLSEMAKDVGDSRVFGGIHFNFSCEQGVKTGDWVARETLKNFDEKWMDF</sequence>